<reference evidence="1" key="1">
    <citation type="submission" date="2020-11" db="EMBL/GenBank/DDBJ databases">
        <authorList>
            <consortium name="DOE Joint Genome Institute"/>
            <person name="Ahrendt S."/>
            <person name="Riley R."/>
            <person name="Andreopoulos W."/>
            <person name="Labutti K."/>
            <person name="Pangilinan J."/>
            <person name="Ruiz-Duenas F.J."/>
            <person name="Barrasa J.M."/>
            <person name="Sanchez-Garcia M."/>
            <person name="Camarero S."/>
            <person name="Miyauchi S."/>
            <person name="Serrano A."/>
            <person name="Linde D."/>
            <person name="Babiker R."/>
            <person name="Drula E."/>
            <person name="Ayuso-Fernandez I."/>
            <person name="Pacheco R."/>
            <person name="Padilla G."/>
            <person name="Ferreira P."/>
            <person name="Barriuso J."/>
            <person name="Kellner H."/>
            <person name="Castanera R."/>
            <person name="Alfaro M."/>
            <person name="Ramirez L."/>
            <person name="Pisabarro A.G."/>
            <person name="Kuo A."/>
            <person name="Tritt A."/>
            <person name="Lipzen A."/>
            <person name="He G."/>
            <person name="Yan M."/>
            <person name="Ng V."/>
            <person name="Cullen D."/>
            <person name="Martin F."/>
            <person name="Rosso M.-N."/>
            <person name="Henrissat B."/>
            <person name="Hibbett D."/>
            <person name="Martinez A.T."/>
            <person name="Grigoriev I.V."/>
        </authorList>
    </citation>
    <scope>NUCLEOTIDE SEQUENCE</scope>
    <source>
        <strain evidence="1">CIRM-BRFM 674</strain>
    </source>
</reference>
<evidence type="ECO:0000313" key="1">
    <source>
        <dbReference type="EMBL" id="KAF9477742.1"/>
    </source>
</evidence>
<dbReference type="OrthoDB" id="3217549at2759"/>
<dbReference type="EMBL" id="MU155252">
    <property type="protein sequence ID" value="KAF9477742.1"/>
    <property type="molecule type" value="Genomic_DNA"/>
</dbReference>
<dbReference type="Proteomes" id="UP000807469">
    <property type="component" value="Unassembled WGS sequence"/>
</dbReference>
<evidence type="ECO:0008006" key="3">
    <source>
        <dbReference type="Google" id="ProtNLM"/>
    </source>
</evidence>
<evidence type="ECO:0000313" key="2">
    <source>
        <dbReference type="Proteomes" id="UP000807469"/>
    </source>
</evidence>
<proteinExistence type="predicted"/>
<accession>A0A9P6CSV0</accession>
<comment type="caution">
    <text evidence="1">The sequence shown here is derived from an EMBL/GenBank/DDBJ whole genome shotgun (WGS) entry which is preliminary data.</text>
</comment>
<keyword evidence="2" id="KW-1185">Reference proteome</keyword>
<sequence>MNTISSLIRKIKGFFTKERKAKDYCPSESDKSEYNHIDWTTLLPDPVLKVVFEYYTFGTLTSQSSVSASPLFVDADPRFGPLCITHVCGRWRHIAISMAHLWSSIRVSNNHHPDLLKQWIQRSKDQPLSLSLDCVYPPRIDANTNPHVSRPFEPHQHLYHSRINIALRLIATEMRRWRRLDITLDFESASAFMQMSLVNASNLMQISIQFTAVNAASMPPQLLQFMDNSLDSLSSLRLLTWDSALPREQMFLPLRNHDILDRSSLWKRLDQIQLRTGLTMNEAVAFLSCCVNASFVAIECIVNNEMDDGELESISTVGPKQGTILTLLKLKELSVGFGGAACDCTRILERFTFPSLQSLCIYNFETRRSSCYRIEDLVNRSMNIDQDSPIDQQLCRAKPPSTGLHLLLIKDEYMSEEIVFQLIRIPALQCIPILNLYTRKPVKWEVISETLRSLSVQRDVEHMDLWCGTWIGWGGFPGSSQY</sequence>
<organism evidence="1 2">
    <name type="scientific">Pholiota conissans</name>
    <dbReference type="NCBI Taxonomy" id="109636"/>
    <lineage>
        <taxon>Eukaryota</taxon>
        <taxon>Fungi</taxon>
        <taxon>Dikarya</taxon>
        <taxon>Basidiomycota</taxon>
        <taxon>Agaricomycotina</taxon>
        <taxon>Agaricomycetes</taxon>
        <taxon>Agaricomycetidae</taxon>
        <taxon>Agaricales</taxon>
        <taxon>Agaricineae</taxon>
        <taxon>Strophariaceae</taxon>
        <taxon>Pholiota</taxon>
    </lineage>
</organism>
<gene>
    <name evidence="1" type="ORF">BDN70DRAFT_880857</name>
</gene>
<name>A0A9P6CSV0_9AGAR</name>
<protein>
    <recommendedName>
        <fullName evidence="3">F-box domain-containing protein</fullName>
    </recommendedName>
</protein>
<dbReference type="AlphaFoldDB" id="A0A9P6CSV0"/>